<dbReference type="Proteomes" id="UP000277204">
    <property type="component" value="Unassembled WGS sequence"/>
</dbReference>
<dbReference type="Gene3D" id="3.30.160.60">
    <property type="entry name" value="Classic Zinc Finger"/>
    <property type="match status" value="1"/>
</dbReference>
<feature type="compositionally biased region" description="Low complexity" evidence="1">
    <location>
        <begin position="356"/>
        <end position="365"/>
    </location>
</feature>
<organism evidence="2 3">
    <name type="scientific">Schistosoma margrebowiei</name>
    <dbReference type="NCBI Taxonomy" id="48269"/>
    <lineage>
        <taxon>Eukaryota</taxon>
        <taxon>Metazoa</taxon>
        <taxon>Spiralia</taxon>
        <taxon>Lophotrochozoa</taxon>
        <taxon>Platyhelminthes</taxon>
        <taxon>Trematoda</taxon>
        <taxon>Digenea</taxon>
        <taxon>Strigeidida</taxon>
        <taxon>Schistosomatoidea</taxon>
        <taxon>Schistosomatidae</taxon>
        <taxon>Schistosoma</taxon>
    </lineage>
</organism>
<feature type="compositionally biased region" description="Low complexity" evidence="1">
    <location>
        <begin position="465"/>
        <end position="483"/>
    </location>
</feature>
<evidence type="ECO:0000256" key="1">
    <source>
        <dbReference type="SAM" id="MobiDB-lite"/>
    </source>
</evidence>
<dbReference type="PROSITE" id="PS50157">
    <property type="entry name" value="ZINC_FINGER_C2H2_2"/>
    <property type="match status" value="1"/>
</dbReference>
<feature type="compositionally biased region" description="Low complexity" evidence="1">
    <location>
        <begin position="310"/>
        <end position="325"/>
    </location>
</feature>
<dbReference type="PROSITE" id="PS00028">
    <property type="entry name" value="ZINC_FINGER_C2H2_1"/>
    <property type="match status" value="1"/>
</dbReference>
<dbReference type="InterPro" id="IPR036236">
    <property type="entry name" value="Znf_C2H2_sf"/>
</dbReference>
<evidence type="ECO:0000313" key="2">
    <source>
        <dbReference type="EMBL" id="VDO59128.1"/>
    </source>
</evidence>
<sequence length="617" mass="70342">MHVHMNDKPYFCRFKGCDKSYTHPSSLRKHLRVHYLSPNDALNPTDYDTHSNSNILLRKASRKRHYSTRNEYDSESFTHVNTTTTTNITNSSINIRSPSSKDFMSQLAAVVCGPTEKEFKSQRNNLNYNEFQGTIQQHSENISQFRNDTFMWGQLDNELPITNNRNNNYKKTNTNLSYLSSNHNIDPFLSNSRMYSSLNFGQSLSTLSQITPSSPTDIITQHEMNIDSVKRKSDLLNLNRSYELHNNVISNNNNSNPYGSYCFLPLSHQYHSDSQQPQESQHFQRQQMNSSPKLYNNLYSLETNLLYPCNDNNNNNSANSQSIHNLQQHQKQLTSENLLTQQSQQHSVYSETSHQSNSTDSDLENSNLSLSETLTCGVQFPVTNSLSNWLSLNNKNGISVTNYLGWSMLNNDKTMITSNINNNTDELTHHSLDNNNSNQTDRINSIDRIPSMVHHQMKCCENFDNDPLSNNNNNDNNNSFLNNDNEKDVSNQCTFTKNKIKDSIISPYNSNCAFSYICNPTDEHKLHDKEENDQRNKIIEHKNDYIDNYYSSSSSSSSSTIIDCINNSSSLCSMINNSVIHGNINNTNAGTTSLSLTTTTITTNANNDHNNNDNNDT</sequence>
<feature type="region of interest" description="Disordered" evidence="1">
    <location>
        <begin position="465"/>
        <end position="485"/>
    </location>
</feature>
<dbReference type="SUPFAM" id="SSF57667">
    <property type="entry name" value="beta-beta-alpha zinc fingers"/>
    <property type="match status" value="1"/>
</dbReference>
<name>A0A183LJ05_9TREM</name>
<dbReference type="InterPro" id="IPR013087">
    <property type="entry name" value="Znf_C2H2_type"/>
</dbReference>
<keyword evidence="3" id="KW-1185">Reference proteome</keyword>
<evidence type="ECO:0000313" key="3">
    <source>
        <dbReference type="Proteomes" id="UP000277204"/>
    </source>
</evidence>
<dbReference type="AlphaFoldDB" id="A0A183LJ05"/>
<feature type="region of interest" description="Disordered" evidence="1">
    <location>
        <begin position="310"/>
        <end position="365"/>
    </location>
</feature>
<gene>
    <name evidence="2" type="ORF">SMRZ_LOCUS3780</name>
</gene>
<dbReference type="EMBL" id="UZAI01001133">
    <property type="protein sequence ID" value="VDO59128.1"/>
    <property type="molecule type" value="Genomic_DNA"/>
</dbReference>
<dbReference type="SMART" id="SM00355">
    <property type="entry name" value="ZnF_C2H2"/>
    <property type="match status" value="1"/>
</dbReference>
<accession>A0A183LJ05</accession>
<dbReference type="STRING" id="48269.A0A183LJ05"/>
<reference evidence="2 3" key="1">
    <citation type="submission" date="2018-11" db="EMBL/GenBank/DDBJ databases">
        <authorList>
            <consortium name="Pathogen Informatics"/>
        </authorList>
    </citation>
    <scope>NUCLEOTIDE SEQUENCE [LARGE SCALE GENOMIC DNA]</scope>
    <source>
        <strain evidence="2 3">Zambia</strain>
    </source>
</reference>
<protein>
    <submittedName>
        <fullName evidence="2">Uncharacterized protein</fullName>
    </submittedName>
</protein>
<feature type="compositionally biased region" description="Polar residues" evidence="1">
    <location>
        <begin position="326"/>
        <end position="355"/>
    </location>
</feature>
<proteinExistence type="predicted"/>